<proteinExistence type="predicted"/>
<reference evidence="1 2" key="1">
    <citation type="submission" date="2017-12" db="EMBL/GenBank/DDBJ databases">
        <title>Confluentibacter flavum sp. nov., isolated from the saline lake.</title>
        <authorList>
            <person name="Yu L."/>
        </authorList>
    </citation>
    <scope>NUCLEOTIDE SEQUENCE [LARGE SCALE GENOMIC DNA]</scope>
    <source>
        <strain evidence="1 2">3B</strain>
    </source>
</reference>
<evidence type="ECO:0000313" key="2">
    <source>
        <dbReference type="Proteomes" id="UP000233435"/>
    </source>
</evidence>
<protein>
    <recommendedName>
        <fullName evidence="3">DUF4393 domain-containing protein</fullName>
    </recommendedName>
</protein>
<name>A0A2N3HPA5_9FLAO</name>
<sequence>MHVTVGNNMKNDDLIKIIQSTAISIAASFPGLASVATGWTEYKNHIQTQNIKNIIETFYYKLNEIEHKVNHQYLESDNLKALTIKTCLYGKEEMSEKKREMLSFFLANSCTTDNYNDVTKNAILETIIKLSEFDVFLMNLIAESSKDSQNSILAGTKKYEPNNSSWTALDELDIIEKVKTNSDKEVITTLEYLNAVGVLETLSSRNINHNITSEISRYLKDEKFEDIQRRIRELSNPDDYIKNFRELKKLNEEEEKFIKETKYDENYQYQKTYMITALGLAVLNYIKE</sequence>
<gene>
    <name evidence="1" type="ORF">CSW08_01260</name>
</gene>
<keyword evidence="2" id="KW-1185">Reference proteome</keyword>
<dbReference type="AlphaFoldDB" id="A0A2N3HPA5"/>
<evidence type="ECO:0000313" key="1">
    <source>
        <dbReference type="EMBL" id="PKQ46761.1"/>
    </source>
</evidence>
<dbReference type="EMBL" id="PJEO01000008">
    <property type="protein sequence ID" value="PKQ46761.1"/>
    <property type="molecule type" value="Genomic_DNA"/>
</dbReference>
<comment type="caution">
    <text evidence="1">The sequence shown here is derived from an EMBL/GenBank/DDBJ whole genome shotgun (WGS) entry which is preliminary data.</text>
</comment>
<evidence type="ECO:0008006" key="3">
    <source>
        <dbReference type="Google" id="ProtNLM"/>
    </source>
</evidence>
<accession>A0A2N3HPA5</accession>
<dbReference type="Proteomes" id="UP000233435">
    <property type="component" value="Unassembled WGS sequence"/>
</dbReference>
<organism evidence="1 2">
    <name type="scientific">Confluentibacter flavum</name>
    <dbReference type="NCBI Taxonomy" id="1909700"/>
    <lineage>
        <taxon>Bacteria</taxon>
        <taxon>Pseudomonadati</taxon>
        <taxon>Bacteroidota</taxon>
        <taxon>Flavobacteriia</taxon>
        <taxon>Flavobacteriales</taxon>
        <taxon>Flavobacteriaceae</taxon>
        <taxon>Confluentibacter</taxon>
    </lineage>
</organism>
<dbReference type="OrthoDB" id="9844700at2"/>
<dbReference type="RefSeq" id="WP_106658098.1">
    <property type="nucleotide sequence ID" value="NZ_PJEO01000008.1"/>
</dbReference>